<dbReference type="Pfam" id="PF02635">
    <property type="entry name" value="DsrE"/>
    <property type="match status" value="1"/>
</dbReference>
<dbReference type="Gene3D" id="3.40.1260.10">
    <property type="entry name" value="DsrEFH-like"/>
    <property type="match status" value="1"/>
</dbReference>
<dbReference type="InterPro" id="IPR027396">
    <property type="entry name" value="DsrEFH-like"/>
</dbReference>
<sequence length="127" mass="14021">MAKVGIVLGTNELSKVLYAGMWAVISTSMGDEVIVFATMDGVKAFLKENPDFKVTDEASKKVKESKEDVLSYYRKAKKTGKLKIYACSYASKLFGLEKGNYDDVVDDIVGITSFQMDLEGGQLLSIW</sequence>
<evidence type="ECO:0000313" key="3">
    <source>
        <dbReference type="Proteomes" id="UP000427373"/>
    </source>
</evidence>
<dbReference type="RefSeq" id="WP_010978597.1">
    <property type="nucleotide sequence ID" value="NZ_CP045484.1"/>
</dbReference>
<dbReference type="PANTHER" id="PTHR34655">
    <property type="entry name" value="CONSERVED WITHIN P. AEROPHILUM"/>
    <property type="match status" value="1"/>
</dbReference>
<evidence type="ECO:0000313" key="4">
    <source>
        <dbReference type="Proteomes" id="UP000582213"/>
    </source>
</evidence>
<proteinExistence type="predicted"/>
<dbReference type="Proteomes" id="UP000427373">
    <property type="component" value="Chromosome"/>
</dbReference>
<dbReference type="InterPro" id="IPR003787">
    <property type="entry name" value="Sulphur_relay_DsrE/F-like"/>
</dbReference>
<dbReference type="EMBL" id="JACHFY010000002">
    <property type="protein sequence ID" value="MBB5252788.1"/>
    <property type="molecule type" value="Genomic_DNA"/>
</dbReference>
<reference evidence="1 4" key="2">
    <citation type="submission" date="2020-08" db="EMBL/GenBank/DDBJ databases">
        <title>Genomic Encyclopedia of Type Strains, Phase IV (KMG-IV): sequencing the most valuable type-strain genomes for metagenomic binning, comparative biology and taxonomic classification.</title>
        <authorList>
            <person name="Goeker M."/>
        </authorList>
    </citation>
    <scope>NUCLEOTIDE SEQUENCE [LARGE SCALE GENOMIC DNA]</scope>
    <source>
        <strain evidence="1 4">DSM 12421</strain>
    </source>
</reference>
<protein>
    <submittedName>
        <fullName evidence="1">Peroxiredoxin family protein</fullName>
    </submittedName>
</protein>
<dbReference type="GeneID" id="42800171"/>
<dbReference type="OrthoDB" id="288304at2157"/>
<keyword evidence="3" id="KW-1185">Reference proteome</keyword>
<dbReference type="PANTHER" id="PTHR34655:SF1">
    <property type="match status" value="1"/>
</dbReference>
<dbReference type="AlphaFoldDB" id="A0A650CEK1"/>
<name>A0A650CEK1_SULOH</name>
<dbReference type="EMBL" id="CP045484">
    <property type="protein sequence ID" value="QGR16271.1"/>
    <property type="molecule type" value="Genomic_DNA"/>
</dbReference>
<dbReference type="SUPFAM" id="SSF75169">
    <property type="entry name" value="DsrEFH-like"/>
    <property type="match status" value="1"/>
</dbReference>
<evidence type="ECO:0000313" key="2">
    <source>
        <dbReference type="EMBL" id="QGR16271.1"/>
    </source>
</evidence>
<dbReference type="KEGG" id="soh:D1869_02950"/>
<evidence type="ECO:0000313" key="1">
    <source>
        <dbReference type="EMBL" id="MBB5252788.1"/>
    </source>
</evidence>
<dbReference type="Proteomes" id="UP000582213">
    <property type="component" value="Unassembled WGS sequence"/>
</dbReference>
<dbReference type="GeneID" id="1458564"/>
<reference evidence="2 3" key="1">
    <citation type="submission" date="2019-10" db="EMBL/GenBank/DDBJ databases">
        <title>Genome Sequences from Six Type Strain Members of the Archaeal Family Sulfolobaceae: Acidianus ambivalens, Acidianus infernus, Metallosphaera prunae, Stygiolobus azoricus, Sulfolobus metallicus, and Sulfurisphaera ohwakuensis.</title>
        <authorList>
            <person name="Counts J.A."/>
            <person name="Kelly R.M."/>
        </authorList>
    </citation>
    <scope>NUCLEOTIDE SEQUENCE [LARGE SCALE GENOMIC DNA]</scope>
    <source>
        <strain evidence="2 3">TA-1</strain>
    </source>
</reference>
<accession>A0A650CEK1</accession>
<organism evidence="2 3">
    <name type="scientific">Sulfurisphaera ohwakuensis</name>
    <dbReference type="NCBI Taxonomy" id="69656"/>
    <lineage>
        <taxon>Archaea</taxon>
        <taxon>Thermoproteota</taxon>
        <taxon>Thermoprotei</taxon>
        <taxon>Sulfolobales</taxon>
        <taxon>Sulfolobaceae</taxon>
        <taxon>Sulfurisphaera</taxon>
    </lineage>
</organism>
<gene>
    <name evidence="2" type="ORF">D1869_02950</name>
    <name evidence="1" type="ORF">HNQ62_000521</name>
</gene>